<dbReference type="AlphaFoldDB" id="A0A9J5Y961"/>
<evidence type="ECO:0000256" key="1">
    <source>
        <dbReference type="SAM" id="MobiDB-lite"/>
    </source>
</evidence>
<keyword evidence="3" id="KW-1185">Reference proteome</keyword>
<dbReference type="Proteomes" id="UP000824120">
    <property type="component" value="Chromosome 7"/>
</dbReference>
<accession>A0A9J5Y961</accession>
<gene>
    <name evidence="2" type="ORF">H5410_036766</name>
</gene>
<evidence type="ECO:0000313" key="3">
    <source>
        <dbReference type="Proteomes" id="UP000824120"/>
    </source>
</evidence>
<reference evidence="2 3" key="1">
    <citation type="submission" date="2020-09" db="EMBL/GenBank/DDBJ databases">
        <title>De no assembly of potato wild relative species, Solanum commersonii.</title>
        <authorList>
            <person name="Cho K."/>
        </authorList>
    </citation>
    <scope>NUCLEOTIDE SEQUENCE [LARGE SCALE GENOMIC DNA]</scope>
    <source>
        <strain evidence="2">LZ3.2</strain>
        <tissue evidence="2">Leaf</tissue>
    </source>
</reference>
<evidence type="ECO:0000313" key="2">
    <source>
        <dbReference type="EMBL" id="KAG5595534.1"/>
    </source>
</evidence>
<feature type="region of interest" description="Disordered" evidence="1">
    <location>
        <begin position="29"/>
        <end position="63"/>
    </location>
</feature>
<dbReference type="EMBL" id="JACXVP010000007">
    <property type="protein sequence ID" value="KAG5595534.1"/>
    <property type="molecule type" value="Genomic_DNA"/>
</dbReference>
<proteinExistence type="predicted"/>
<sequence>MCGVGETSELETPPTKVLVSLEVGINTTHHSQDKTLSYSHTESRVKPSTNENPVDPDVTSQPCLVSSTTSKRLFDGELPVEKGTMSKIITTEPTVNKSRPLFDQTPNIGLPIDFVQENLDEDEDIVPLTWKRKI</sequence>
<organism evidence="2 3">
    <name type="scientific">Solanum commersonii</name>
    <name type="common">Commerson's wild potato</name>
    <name type="synonym">Commerson's nightshade</name>
    <dbReference type="NCBI Taxonomy" id="4109"/>
    <lineage>
        <taxon>Eukaryota</taxon>
        <taxon>Viridiplantae</taxon>
        <taxon>Streptophyta</taxon>
        <taxon>Embryophyta</taxon>
        <taxon>Tracheophyta</taxon>
        <taxon>Spermatophyta</taxon>
        <taxon>Magnoliopsida</taxon>
        <taxon>eudicotyledons</taxon>
        <taxon>Gunneridae</taxon>
        <taxon>Pentapetalae</taxon>
        <taxon>asterids</taxon>
        <taxon>lamiids</taxon>
        <taxon>Solanales</taxon>
        <taxon>Solanaceae</taxon>
        <taxon>Solanoideae</taxon>
        <taxon>Solaneae</taxon>
        <taxon>Solanum</taxon>
    </lineage>
</organism>
<comment type="caution">
    <text evidence="2">The sequence shown here is derived from an EMBL/GenBank/DDBJ whole genome shotgun (WGS) entry which is preliminary data.</text>
</comment>
<name>A0A9J5Y961_SOLCO</name>
<protein>
    <submittedName>
        <fullName evidence="2">Uncharacterized protein</fullName>
    </submittedName>
</protein>